<dbReference type="EMBL" id="KL662101">
    <property type="protein sequence ID" value="KFM23898.1"/>
    <property type="molecule type" value="Genomic_DNA"/>
</dbReference>
<dbReference type="RefSeq" id="XP_011396776.1">
    <property type="nucleotide sequence ID" value="XM_011398474.1"/>
</dbReference>
<proteinExistence type="predicted"/>
<keyword evidence="2" id="KW-1185">Reference proteome</keyword>
<evidence type="ECO:0000313" key="1">
    <source>
        <dbReference type="EMBL" id="KFM23898.1"/>
    </source>
</evidence>
<sequence>MLALESHRAMTSRKATCSSTFVSFPSTMLEGFIGAGSVRTSSLTATGLSVGVVRLGLLEVDSSPDAEVLVAVECLSAGQSACVADEDGNIGAGNQGRRNFGRNNQGDDNIVATFTHHIAASTTQ</sequence>
<dbReference type="KEGG" id="apro:F751_6866"/>
<gene>
    <name evidence="1" type="ORF">F751_6866</name>
</gene>
<evidence type="ECO:0000313" key="2">
    <source>
        <dbReference type="Proteomes" id="UP000028924"/>
    </source>
</evidence>
<dbReference type="OrthoDB" id="520846at2759"/>
<name>A0A087SDU4_AUXPR</name>
<organism evidence="1 2">
    <name type="scientific">Auxenochlorella protothecoides</name>
    <name type="common">Green microalga</name>
    <name type="synonym">Chlorella protothecoides</name>
    <dbReference type="NCBI Taxonomy" id="3075"/>
    <lineage>
        <taxon>Eukaryota</taxon>
        <taxon>Viridiplantae</taxon>
        <taxon>Chlorophyta</taxon>
        <taxon>core chlorophytes</taxon>
        <taxon>Trebouxiophyceae</taxon>
        <taxon>Chlorellales</taxon>
        <taxon>Chlorellaceae</taxon>
        <taxon>Auxenochlorella</taxon>
    </lineage>
</organism>
<reference evidence="1 2" key="1">
    <citation type="journal article" date="2014" name="BMC Genomics">
        <title>Oil accumulation mechanisms of the oleaginous microalga Chlorella protothecoides revealed through its genome, transcriptomes, and proteomes.</title>
        <authorList>
            <person name="Gao C."/>
            <person name="Wang Y."/>
            <person name="Shen Y."/>
            <person name="Yan D."/>
            <person name="He X."/>
            <person name="Dai J."/>
            <person name="Wu Q."/>
        </authorList>
    </citation>
    <scope>NUCLEOTIDE SEQUENCE [LARGE SCALE GENOMIC DNA]</scope>
    <source>
        <strain evidence="1 2">0710</strain>
    </source>
</reference>
<dbReference type="Proteomes" id="UP000028924">
    <property type="component" value="Unassembled WGS sequence"/>
</dbReference>
<dbReference type="AlphaFoldDB" id="A0A087SDU4"/>
<dbReference type="GeneID" id="23618257"/>
<protein>
    <submittedName>
        <fullName evidence="1">Uncharacterized protein</fullName>
    </submittedName>
</protein>
<accession>A0A087SDU4</accession>